<dbReference type="EMBL" id="JADIMP010000035">
    <property type="protein sequence ID" value="MBO8441207.1"/>
    <property type="molecule type" value="Genomic_DNA"/>
</dbReference>
<keyword evidence="2" id="KW-0238">DNA-binding</keyword>
<dbReference type="GO" id="GO:0006355">
    <property type="term" value="P:regulation of DNA-templated transcription"/>
    <property type="evidence" value="ECO:0007669"/>
    <property type="project" value="InterPro"/>
</dbReference>
<dbReference type="InterPro" id="IPR014710">
    <property type="entry name" value="RmlC-like_jellyroll"/>
</dbReference>
<dbReference type="CDD" id="cd00038">
    <property type="entry name" value="CAP_ED"/>
    <property type="match status" value="1"/>
</dbReference>
<dbReference type="Proteomes" id="UP000823614">
    <property type="component" value="Unassembled WGS sequence"/>
</dbReference>
<dbReference type="InterPro" id="IPR012318">
    <property type="entry name" value="HTH_CRP"/>
</dbReference>
<dbReference type="SUPFAM" id="SSF51206">
    <property type="entry name" value="cAMP-binding domain-like"/>
    <property type="match status" value="1"/>
</dbReference>
<comment type="caution">
    <text evidence="6">The sequence shown here is derived from an EMBL/GenBank/DDBJ whole genome shotgun (WGS) entry which is preliminary data.</text>
</comment>
<evidence type="ECO:0000256" key="2">
    <source>
        <dbReference type="ARBA" id="ARBA00023125"/>
    </source>
</evidence>
<dbReference type="Pfam" id="PF13545">
    <property type="entry name" value="HTH_Crp_2"/>
    <property type="match status" value="1"/>
</dbReference>
<dbReference type="InterPro" id="IPR000595">
    <property type="entry name" value="cNMP-bd_dom"/>
</dbReference>
<dbReference type="AlphaFoldDB" id="A0A9D9E4E5"/>
<name>A0A9D9E4E5_9LACO</name>
<gene>
    <name evidence="6" type="ORF">IAA89_01960</name>
</gene>
<dbReference type="GO" id="GO:0003677">
    <property type="term" value="F:DNA binding"/>
    <property type="evidence" value="ECO:0007669"/>
    <property type="project" value="UniProtKB-KW"/>
</dbReference>
<feature type="domain" description="Cyclic nucleotide-binding" evidence="4">
    <location>
        <begin position="32"/>
        <end position="122"/>
    </location>
</feature>
<dbReference type="InterPro" id="IPR036390">
    <property type="entry name" value="WH_DNA-bd_sf"/>
</dbReference>
<dbReference type="InterPro" id="IPR018490">
    <property type="entry name" value="cNMP-bd_dom_sf"/>
</dbReference>
<protein>
    <submittedName>
        <fullName evidence="6">Crp/Fnr family transcriptional regulator</fullName>
    </submittedName>
</protein>
<feature type="domain" description="HTH crp-type" evidence="5">
    <location>
        <begin position="157"/>
        <end position="222"/>
    </location>
</feature>
<reference evidence="6" key="2">
    <citation type="journal article" date="2021" name="PeerJ">
        <title>Extensive microbial diversity within the chicken gut microbiome revealed by metagenomics and culture.</title>
        <authorList>
            <person name="Gilroy R."/>
            <person name="Ravi A."/>
            <person name="Getino M."/>
            <person name="Pursley I."/>
            <person name="Horton D.L."/>
            <person name="Alikhan N.F."/>
            <person name="Baker D."/>
            <person name="Gharbi K."/>
            <person name="Hall N."/>
            <person name="Watson M."/>
            <person name="Adriaenssens E.M."/>
            <person name="Foster-Nyarko E."/>
            <person name="Jarju S."/>
            <person name="Secka A."/>
            <person name="Antonio M."/>
            <person name="Oren A."/>
            <person name="Chaudhuri R.R."/>
            <person name="La Ragione R."/>
            <person name="Hildebrand F."/>
            <person name="Pallen M.J."/>
        </authorList>
    </citation>
    <scope>NUCLEOTIDE SEQUENCE</scope>
    <source>
        <strain evidence="6">C6-149</strain>
    </source>
</reference>
<proteinExistence type="predicted"/>
<reference evidence="6" key="1">
    <citation type="submission" date="2020-10" db="EMBL/GenBank/DDBJ databases">
        <authorList>
            <person name="Gilroy R."/>
        </authorList>
    </citation>
    <scope>NUCLEOTIDE SEQUENCE</scope>
    <source>
        <strain evidence="6">C6-149</strain>
    </source>
</reference>
<dbReference type="Gene3D" id="2.60.120.10">
    <property type="entry name" value="Jelly Rolls"/>
    <property type="match status" value="1"/>
</dbReference>
<evidence type="ECO:0000256" key="1">
    <source>
        <dbReference type="ARBA" id="ARBA00023015"/>
    </source>
</evidence>
<dbReference type="Pfam" id="PF00027">
    <property type="entry name" value="cNMP_binding"/>
    <property type="match status" value="1"/>
</dbReference>
<evidence type="ECO:0000313" key="7">
    <source>
        <dbReference type="Proteomes" id="UP000823614"/>
    </source>
</evidence>
<keyword evidence="3" id="KW-0804">Transcription</keyword>
<keyword evidence="1" id="KW-0805">Transcription regulation</keyword>
<sequence>MVEIAKLLNNKLFENLSLNDLKVILKDVNLSERSYKKNESIFYENYSQVKKIGFLIKGVLGACTINKKGDVINKSVFFAKDIFPEYLVINNINLFKYDLVCLQPSSIIWMDANDFLNIVKHNQKINLALIKYMSQRGYKDQIRISCLNLKTIREKISFYILKMNSWNDDKVPMPVNQKVFADILNVKRSSLNKELNSMSNEDLISYDRNNIYILNKKGLEKIVNE</sequence>
<accession>A0A9D9E4E5</accession>
<organism evidence="6 7">
    <name type="scientific">Candidatus Gallilactobacillus intestinavium</name>
    <dbReference type="NCBI Taxonomy" id="2840838"/>
    <lineage>
        <taxon>Bacteria</taxon>
        <taxon>Bacillati</taxon>
        <taxon>Bacillota</taxon>
        <taxon>Bacilli</taxon>
        <taxon>Lactobacillales</taxon>
        <taxon>Lactobacillaceae</taxon>
        <taxon>Lactobacillaceae incertae sedis</taxon>
        <taxon>Candidatus Gallilactobacillus</taxon>
    </lineage>
</organism>
<evidence type="ECO:0000259" key="5">
    <source>
        <dbReference type="Pfam" id="PF13545"/>
    </source>
</evidence>
<evidence type="ECO:0000256" key="3">
    <source>
        <dbReference type="ARBA" id="ARBA00023163"/>
    </source>
</evidence>
<evidence type="ECO:0000259" key="4">
    <source>
        <dbReference type="Pfam" id="PF00027"/>
    </source>
</evidence>
<dbReference type="SUPFAM" id="SSF46785">
    <property type="entry name" value="Winged helix' DNA-binding domain"/>
    <property type="match status" value="1"/>
</dbReference>
<evidence type="ECO:0000313" key="6">
    <source>
        <dbReference type="EMBL" id="MBO8441207.1"/>
    </source>
</evidence>